<evidence type="ECO:0000256" key="1">
    <source>
        <dbReference type="SAM" id="Coils"/>
    </source>
</evidence>
<feature type="coiled-coil region" evidence="1">
    <location>
        <begin position="294"/>
        <end position="354"/>
    </location>
</feature>
<keyword evidence="1" id="KW-0175">Coiled coil</keyword>
<keyword evidence="2" id="KW-0472">Membrane</keyword>
<evidence type="ECO:0000256" key="2">
    <source>
        <dbReference type="SAM" id="Phobius"/>
    </source>
</evidence>
<feature type="transmembrane region" description="Helical" evidence="2">
    <location>
        <begin position="361"/>
        <end position="379"/>
    </location>
</feature>
<dbReference type="InterPro" id="IPR005052">
    <property type="entry name" value="Lectin_leg"/>
</dbReference>
<reference evidence="4 5" key="1">
    <citation type="journal article" date="2017" name="Environ. Microbiol.">
        <title>Decay of the glycolytic pathway and adaptation to intranuclear parasitism within Enterocytozoonidae microsporidia.</title>
        <authorList>
            <person name="Wiredu Boakye D."/>
            <person name="Jaroenlak P."/>
            <person name="Prachumwat A."/>
            <person name="Williams T.A."/>
            <person name="Bateman K.S."/>
            <person name="Itsathitphaisarn O."/>
            <person name="Sritunyalucksana K."/>
            <person name="Paszkiewicz K.H."/>
            <person name="Moore K.A."/>
            <person name="Stentiford G.D."/>
            <person name="Williams B.A."/>
        </authorList>
    </citation>
    <scope>NUCLEOTIDE SEQUENCE [LARGE SCALE GENOMIC DNA]</scope>
    <source>
        <strain evidence="4 5">TH1</strain>
    </source>
</reference>
<sequence length="387" mass="44737">MNFGLYFNNALAIKSQGEGVVEKINDSFSYAPHVFNENIGLYNTKVKKDKLFLRSSIAASSLVRWENINKVENWSFSTTFELPKLGSREVAGFYIYYTSEKLTTGPFYGGPSKFDGFVFGFEMKGGVADLIFIKNDGSEDLKEMGDILTKRDSLNPKRFRNLKEITMKVIATSMNMKIELYDGKTLLYDYFRFNQAFEANKPGKYFGIIADYKNTASSKAFVLKEAKFYERDEVNGYNMYHSKTPKIEEYIRGAAEIKHGDNDVKELIHKMELVQFLIKRNIGELPDTVFVLAKNEFNKDISKLKTKINKLNESKISKSSYGVNKKINDMSIKMMQLKRAIMEFEHHLENVKERQLESHSYLQYIVMFVGIIGVMTFLIREIYTKNK</sequence>
<dbReference type="VEuPathDB" id="MicrosporidiaDB:EHP00_164"/>
<keyword evidence="5" id="KW-1185">Reference proteome</keyword>
<keyword evidence="2" id="KW-0812">Transmembrane</keyword>
<dbReference type="InterPro" id="IPR013320">
    <property type="entry name" value="ConA-like_dom_sf"/>
</dbReference>
<organism evidence="4 5">
    <name type="scientific">Ecytonucleospora hepatopenaei</name>
    <dbReference type="NCBI Taxonomy" id="646526"/>
    <lineage>
        <taxon>Eukaryota</taxon>
        <taxon>Fungi</taxon>
        <taxon>Fungi incertae sedis</taxon>
        <taxon>Microsporidia</taxon>
        <taxon>Enterocytozoonidae</taxon>
        <taxon>Ecytonucleospora</taxon>
    </lineage>
</organism>
<dbReference type="GO" id="GO:0016020">
    <property type="term" value="C:membrane"/>
    <property type="evidence" value="ECO:0007669"/>
    <property type="project" value="InterPro"/>
</dbReference>
<dbReference type="EMBL" id="MNPJ01000016">
    <property type="protein sequence ID" value="OQS54809.1"/>
    <property type="molecule type" value="Genomic_DNA"/>
</dbReference>
<evidence type="ECO:0000313" key="4">
    <source>
        <dbReference type="EMBL" id="OQS54809.1"/>
    </source>
</evidence>
<keyword evidence="2" id="KW-1133">Transmembrane helix</keyword>
<dbReference type="Gene3D" id="2.60.120.200">
    <property type="match status" value="1"/>
</dbReference>
<dbReference type="Proteomes" id="UP000192758">
    <property type="component" value="Unassembled WGS sequence"/>
</dbReference>
<comment type="caution">
    <text evidence="4">The sequence shown here is derived from an EMBL/GenBank/DDBJ whole genome shotgun (WGS) entry which is preliminary data.</text>
</comment>
<gene>
    <name evidence="4" type="ORF">EHP00_164</name>
</gene>
<accession>A0A1W0E6K2</accession>
<dbReference type="OrthoDB" id="2187573at2759"/>
<feature type="domain" description="L-type lectin-like" evidence="3">
    <location>
        <begin position="43"/>
        <end position="142"/>
    </location>
</feature>
<proteinExistence type="predicted"/>
<protein>
    <recommendedName>
        <fullName evidence="3">L-type lectin-like domain-containing protein</fullName>
    </recommendedName>
</protein>
<dbReference type="Pfam" id="PF03388">
    <property type="entry name" value="Lectin_leg-like"/>
    <property type="match status" value="1"/>
</dbReference>
<name>A0A1W0E6K2_9MICR</name>
<dbReference type="AlphaFoldDB" id="A0A1W0E6K2"/>
<evidence type="ECO:0000313" key="5">
    <source>
        <dbReference type="Proteomes" id="UP000192758"/>
    </source>
</evidence>
<evidence type="ECO:0000259" key="3">
    <source>
        <dbReference type="Pfam" id="PF03388"/>
    </source>
</evidence>
<dbReference type="SUPFAM" id="SSF49899">
    <property type="entry name" value="Concanavalin A-like lectins/glucanases"/>
    <property type="match status" value="1"/>
</dbReference>